<proteinExistence type="predicted"/>
<reference evidence="6" key="1">
    <citation type="submission" date="2018-05" db="EMBL/GenBank/DDBJ databases">
        <title>Draft genome sequence of Stemphylium lycopersici strain CIDEFI 213.</title>
        <authorList>
            <person name="Medina R."/>
            <person name="Franco M.E.E."/>
            <person name="Lucentini C.G."/>
            <person name="Saparrat M.C.N."/>
            <person name="Balatti P.A."/>
        </authorList>
    </citation>
    <scope>NUCLEOTIDE SEQUENCE [LARGE SCALE GENOMIC DNA]</scope>
    <source>
        <strain evidence="6">CIDEFI 213</strain>
    </source>
</reference>
<dbReference type="PRINTS" id="PR00405">
    <property type="entry name" value="REVINTRACTNG"/>
</dbReference>
<sequence>MASALNKRQQARNERTLQELIKTVAGNGTCADCGARNPGWASWSLGIFLCMRCAALHRKLGTHISKVKSLSMDKWDNAQVDNMKRIGNIESNKTYNPRNVKPQIPIDIDEVDSAMERYIRAKYEQRVYMNDSRPGTRQNTGSTSSEDRPPPLPPKPTGRFGLGLRKAATSPRNITPPLSPGLGGFSQDASPPRVNKASRVFGSNIHTSSDGMDSKLATLRDMGFPDDKRNSTVLKGLNGNLDRTVEALIRLGEQNPVKSRGSTPTPPTRPTTNGISFDNPNTAPPSSSTNPFDALDAQAQAQQQQQQQPQLAPIQTQPTSYGGPQGQQQYPSNSYNPFLAQAAQGYAQQQMPQQQQQQGYGYQQNLWEQQQQNPWDQQQQNLEQSLQGMQISNQQPQQPLFPNRTGGHAQPQPSYAQTNPYHQSFTPPPMPQIPEQYSSFFASQQPQYQSMSNPSSPGNPFLRSSRSQVFTPANVANSNPFGQSTFQQQPAQPQSAPPQSQMPNPWSQQQQQQHHHHHQQQQQQQQLQPQSQVSTPQTANPWQSQSSYQNQDPHQNYQTQQQNFQSQQQMYQQQSSNPFDKNASILSLYNQPQQAPQQAPVQQAQPTAVQASTPAAQAPGQSNPFASLSGAPQGQPLYFMVASPADYYKVLDVDSKASQQQIRDAYKKCPSLSHAPSPHRNRSNSPFHRVPSDSPERASRTKRFQQINDAYYTLSDATRRRDYDAARTYNSFTGSTTTPDSDFEEEEIPNNAGGGGGGGGAGFAQGFPWSAFGFGSAPAGTTEESHNRFSDEQFGGIFEEMLREEGMAEGAEAAPTGKFWSLVGGLSGGAMGFIVANFPGMVAGAVAGNRLGAVRDTKGKSVYAVFQEMPQADKARLLSGLAAKVFANVVSA</sequence>
<organism evidence="5 6">
    <name type="scientific">Stemphylium lycopersici</name>
    <name type="common">Tomato gray leaf spot disease fungus</name>
    <name type="synonym">Thyrospora lycopersici</name>
    <dbReference type="NCBI Taxonomy" id="183478"/>
    <lineage>
        <taxon>Eukaryota</taxon>
        <taxon>Fungi</taxon>
        <taxon>Dikarya</taxon>
        <taxon>Ascomycota</taxon>
        <taxon>Pezizomycotina</taxon>
        <taxon>Dothideomycetes</taxon>
        <taxon>Pleosporomycetidae</taxon>
        <taxon>Pleosporales</taxon>
        <taxon>Pleosporineae</taxon>
        <taxon>Pleosporaceae</taxon>
        <taxon>Stemphylium</taxon>
    </lineage>
</organism>
<feature type="compositionally biased region" description="Polar residues" evidence="2">
    <location>
        <begin position="730"/>
        <end position="740"/>
    </location>
</feature>
<keyword evidence="6" id="KW-1185">Reference proteome</keyword>
<dbReference type="EMBL" id="QGDH01000144">
    <property type="protein sequence ID" value="RAR04905.1"/>
    <property type="molecule type" value="Genomic_DNA"/>
</dbReference>
<feature type="region of interest" description="Disordered" evidence="2">
    <location>
        <begin position="591"/>
        <end position="629"/>
    </location>
</feature>
<feature type="region of interest" description="Disordered" evidence="2">
    <location>
        <begin position="250"/>
        <end position="335"/>
    </location>
</feature>
<keyword evidence="1" id="KW-0479">Metal-binding</keyword>
<gene>
    <name evidence="5" type="ORF">DDE83_007640</name>
</gene>
<dbReference type="Proteomes" id="UP000249619">
    <property type="component" value="Unassembled WGS sequence"/>
</dbReference>
<name>A0A364MVI3_STELY</name>
<dbReference type="SMART" id="SM00271">
    <property type="entry name" value="DnaJ"/>
    <property type="match status" value="1"/>
</dbReference>
<dbReference type="Gene3D" id="1.10.220.150">
    <property type="entry name" value="Arf GTPase activating protein"/>
    <property type="match status" value="1"/>
</dbReference>
<evidence type="ECO:0000256" key="1">
    <source>
        <dbReference type="PROSITE-ProRule" id="PRU00288"/>
    </source>
</evidence>
<feature type="region of interest" description="Disordered" evidence="2">
    <location>
        <begin position="730"/>
        <end position="760"/>
    </location>
</feature>
<dbReference type="InterPro" id="IPR037278">
    <property type="entry name" value="ARFGAP/RecO"/>
</dbReference>
<dbReference type="InterPro" id="IPR001164">
    <property type="entry name" value="ArfGAP_dom"/>
</dbReference>
<feature type="compositionally biased region" description="Polar residues" evidence="2">
    <location>
        <begin position="411"/>
        <end position="425"/>
    </location>
</feature>
<feature type="compositionally biased region" description="Low complexity" evidence="2">
    <location>
        <begin position="487"/>
        <end position="512"/>
    </location>
</feature>
<feature type="compositionally biased region" description="Basic and acidic residues" evidence="2">
    <location>
        <begin position="690"/>
        <end position="699"/>
    </location>
</feature>
<feature type="domain" description="J" evidence="3">
    <location>
        <begin position="646"/>
        <end position="727"/>
    </location>
</feature>
<feature type="region of interest" description="Disordered" evidence="2">
    <location>
        <begin position="669"/>
        <end position="705"/>
    </location>
</feature>
<dbReference type="CDD" id="cd08204">
    <property type="entry name" value="ArfGap"/>
    <property type="match status" value="1"/>
</dbReference>
<dbReference type="FunFam" id="1.10.220.150:FF:000026">
    <property type="entry name" value="GTPase activating protein for Arf, putative"/>
    <property type="match status" value="1"/>
</dbReference>
<feature type="compositionally biased region" description="Polar residues" evidence="2">
    <location>
        <begin position="435"/>
        <end position="486"/>
    </location>
</feature>
<dbReference type="FunFam" id="1.10.8.10:FF:000081">
    <property type="entry name" value="GTPase activating protein for Arf"/>
    <property type="match status" value="1"/>
</dbReference>
<dbReference type="Pfam" id="PF01412">
    <property type="entry name" value="ArfGap"/>
    <property type="match status" value="1"/>
</dbReference>
<dbReference type="AlphaFoldDB" id="A0A364MVI3"/>
<dbReference type="CDD" id="cd06257">
    <property type="entry name" value="DnaJ"/>
    <property type="match status" value="1"/>
</dbReference>
<feature type="compositionally biased region" description="Polar residues" evidence="2">
    <location>
        <begin position="133"/>
        <end position="144"/>
    </location>
</feature>
<feature type="compositionally biased region" description="Low complexity" evidence="2">
    <location>
        <begin position="591"/>
        <end position="619"/>
    </location>
</feature>
<dbReference type="GO" id="GO:0005737">
    <property type="term" value="C:cytoplasm"/>
    <property type="evidence" value="ECO:0007669"/>
    <property type="project" value="TreeGrafter"/>
</dbReference>
<comment type="caution">
    <text evidence="5">The sequence shown here is derived from an EMBL/GenBank/DDBJ whole genome shotgun (WGS) entry which is preliminary data.</text>
</comment>
<dbReference type="SUPFAM" id="SSF46934">
    <property type="entry name" value="UBA-like"/>
    <property type="match status" value="1"/>
</dbReference>
<protein>
    <submittedName>
        <fullName evidence="5">Uba domain-containing protein 3</fullName>
    </submittedName>
</protein>
<feature type="compositionally biased region" description="Polar residues" evidence="2">
    <location>
        <begin position="538"/>
        <end position="548"/>
    </location>
</feature>
<evidence type="ECO:0000259" key="3">
    <source>
        <dbReference type="PROSITE" id="PS50076"/>
    </source>
</evidence>
<feature type="compositionally biased region" description="Low complexity" evidence="2">
    <location>
        <begin position="279"/>
        <end position="335"/>
    </location>
</feature>
<dbReference type="GO" id="GO:0005096">
    <property type="term" value="F:GTPase activator activity"/>
    <property type="evidence" value="ECO:0007669"/>
    <property type="project" value="InterPro"/>
</dbReference>
<dbReference type="Gene3D" id="1.10.287.110">
    <property type="entry name" value="DnaJ domain"/>
    <property type="match status" value="1"/>
</dbReference>
<evidence type="ECO:0000259" key="4">
    <source>
        <dbReference type="PROSITE" id="PS50115"/>
    </source>
</evidence>
<dbReference type="InterPro" id="IPR009060">
    <property type="entry name" value="UBA-like_sf"/>
</dbReference>
<dbReference type="PROSITE" id="PS50076">
    <property type="entry name" value="DNAJ_2"/>
    <property type="match status" value="1"/>
</dbReference>
<dbReference type="PANTHER" id="PTHR45705">
    <property type="entry name" value="FI20236P1"/>
    <property type="match status" value="1"/>
</dbReference>
<dbReference type="SUPFAM" id="SSF57863">
    <property type="entry name" value="ArfGap/RecO-like zinc finger"/>
    <property type="match status" value="1"/>
</dbReference>
<keyword evidence="1" id="KW-0863">Zinc-finger</keyword>
<dbReference type="PRINTS" id="PR00625">
    <property type="entry name" value="JDOMAIN"/>
</dbReference>
<evidence type="ECO:0000313" key="5">
    <source>
        <dbReference type="EMBL" id="RAR04905.1"/>
    </source>
</evidence>
<evidence type="ECO:0000256" key="2">
    <source>
        <dbReference type="SAM" id="MobiDB-lite"/>
    </source>
</evidence>
<dbReference type="InterPro" id="IPR038508">
    <property type="entry name" value="ArfGAP_dom_sf"/>
</dbReference>
<dbReference type="InterPro" id="IPR001623">
    <property type="entry name" value="DnaJ_domain"/>
</dbReference>
<feature type="region of interest" description="Disordered" evidence="2">
    <location>
        <begin position="126"/>
        <end position="196"/>
    </location>
</feature>
<feature type="compositionally biased region" description="Polar residues" evidence="2">
    <location>
        <begin position="620"/>
        <end position="629"/>
    </location>
</feature>
<dbReference type="PANTHER" id="PTHR45705:SF7">
    <property type="entry name" value="ACTIVATING PROTEIN FOR ARF, PUTATIVE (AFU_ORTHOLOGUE AFUA_4G09120)-RELATED"/>
    <property type="match status" value="1"/>
</dbReference>
<dbReference type="Pfam" id="PF00226">
    <property type="entry name" value="DnaJ"/>
    <property type="match status" value="1"/>
</dbReference>
<dbReference type="PROSITE" id="PS50115">
    <property type="entry name" value="ARFGAP"/>
    <property type="match status" value="1"/>
</dbReference>
<dbReference type="Gene3D" id="1.10.8.10">
    <property type="entry name" value="DNA helicase RuvA subunit, C-terminal domain"/>
    <property type="match status" value="1"/>
</dbReference>
<dbReference type="GO" id="GO:0008270">
    <property type="term" value="F:zinc ion binding"/>
    <property type="evidence" value="ECO:0007669"/>
    <property type="project" value="UniProtKB-KW"/>
</dbReference>
<accession>A0A364MVI3</accession>
<dbReference type="InterPro" id="IPR036869">
    <property type="entry name" value="J_dom_sf"/>
</dbReference>
<feature type="domain" description="Arf-GAP" evidence="4">
    <location>
        <begin position="14"/>
        <end position="137"/>
    </location>
</feature>
<dbReference type="SMART" id="SM00105">
    <property type="entry name" value="ArfGap"/>
    <property type="match status" value="1"/>
</dbReference>
<feature type="compositionally biased region" description="Low complexity" evidence="2">
    <location>
        <begin position="549"/>
        <end position="577"/>
    </location>
</feature>
<dbReference type="InterPro" id="IPR051718">
    <property type="entry name" value="ARF_GTPase-activating"/>
</dbReference>
<evidence type="ECO:0000313" key="6">
    <source>
        <dbReference type="Proteomes" id="UP000249619"/>
    </source>
</evidence>
<dbReference type="SUPFAM" id="SSF46565">
    <property type="entry name" value="Chaperone J-domain"/>
    <property type="match status" value="1"/>
</dbReference>
<dbReference type="STRING" id="183478.A0A364MVI3"/>
<keyword evidence="1" id="KW-0862">Zinc</keyword>
<feature type="region of interest" description="Disordered" evidence="2">
    <location>
        <begin position="395"/>
        <end position="577"/>
    </location>
</feature>
<feature type="compositionally biased region" description="Low complexity" evidence="2">
    <location>
        <begin position="520"/>
        <end position="537"/>
    </location>
</feature>